<dbReference type="EMBL" id="CP036272">
    <property type="protein sequence ID" value="QDT61308.1"/>
    <property type="molecule type" value="Genomic_DNA"/>
</dbReference>
<dbReference type="PANTHER" id="PTHR35889:SF3">
    <property type="entry name" value="F-BOX DOMAIN-CONTAINING PROTEIN"/>
    <property type="match status" value="1"/>
</dbReference>
<dbReference type="GO" id="GO:0020037">
    <property type="term" value="F:heme binding"/>
    <property type="evidence" value="ECO:0007669"/>
    <property type="project" value="InterPro"/>
</dbReference>
<reference evidence="4 5" key="1">
    <citation type="submission" date="2019-02" db="EMBL/GenBank/DDBJ databases">
        <title>Deep-cultivation of Planctomycetes and their phenomic and genomic characterization uncovers novel biology.</title>
        <authorList>
            <person name="Wiegand S."/>
            <person name="Jogler M."/>
            <person name="Boedeker C."/>
            <person name="Pinto D."/>
            <person name="Vollmers J."/>
            <person name="Rivas-Marin E."/>
            <person name="Kohn T."/>
            <person name="Peeters S.H."/>
            <person name="Heuer A."/>
            <person name="Rast P."/>
            <person name="Oberbeckmann S."/>
            <person name="Bunk B."/>
            <person name="Jeske O."/>
            <person name="Meyerdierks A."/>
            <person name="Storesund J.E."/>
            <person name="Kallscheuer N."/>
            <person name="Luecker S."/>
            <person name="Lage O.M."/>
            <person name="Pohl T."/>
            <person name="Merkel B.J."/>
            <person name="Hornburger P."/>
            <person name="Mueller R.-W."/>
            <person name="Bruemmer F."/>
            <person name="Labrenz M."/>
            <person name="Spormann A.M."/>
            <person name="Op den Camp H."/>
            <person name="Overmann J."/>
            <person name="Amann R."/>
            <person name="Jetten M.S.M."/>
            <person name="Mascher T."/>
            <person name="Medema M.H."/>
            <person name="Devos D.P."/>
            <person name="Kaster A.-K."/>
            <person name="Ovreas L."/>
            <person name="Rohde M."/>
            <person name="Galperin M.Y."/>
            <person name="Jogler C."/>
        </authorList>
    </citation>
    <scope>NUCLEOTIDE SEQUENCE [LARGE SCALE GENOMIC DNA]</scope>
    <source>
        <strain evidence="4 5">SV_7m_r</strain>
    </source>
</reference>
<dbReference type="InterPro" id="IPR022655">
    <property type="entry name" value="DUF1553"/>
</dbReference>
<dbReference type="InterPro" id="IPR036909">
    <property type="entry name" value="Cyt_c-like_dom_sf"/>
</dbReference>
<feature type="domain" description="DUF1549" evidence="1">
    <location>
        <begin position="180"/>
        <end position="385"/>
    </location>
</feature>
<evidence type="ECO:0000259" key="1">
    <source>
        <dbReference type="Pfam" id="PF07583"/>
    </source>
</evidence>
<dbReference type="AlphaFoldDB" id="A0A517SYT4"/>
<name>A0A517SYT4_9BACT</name>
<dbReference type="PANTHER" id="PTHR35889">
    <property type="entry name" value="CYCLOINULO-OLIGOSACCHARIDE FRUCTANOTRANSFERASE-RELATED"/>
    <property type="match status" value="1"/>
</dbReference>
<dbReference type="InterPro" id="IPR011444">
    <property type="entry name" value="DUF1549"/>
</dbReference>
<protein>
    <submittedName>
        <fullName evidence="4">Planctomycete cytochrome C</fullName>
    </submittedName>
</protein>
<feature type="domain" description="DUF1553" evidence="2">
    <location>
        <begin position="743"/>
        <end position="1001"/>
    </location>
</feature>
<evidence type="ECO:0000259" key="2">
    <source>
        <dbReference type="Pfam" id="PF07587"/>
    </source>
</evidence>
<evidence type="ECO:0000313" key="5">
    <source>
        <dbReference type="Proteomes" id="UP000315003"/>
    </source>
</evidence>
<evidence type="ECO:0000313" key="4">
    <source>
        <dbReference type="EMBL" id="QDT61308.1"/>
    </source>
</evidence>
<dbReference type="SUPFAM" id="SSF46626">
    <property type="entry name" value="Cytochrome c"/>
    <property type="match status" value="1"/>
</dbReference>
<sequence length="1059" mass="118006">MRSRMYLPQPTTFPSSVTIANGLLCSVFLCCWSLVTPAVLLAAPPNDVAENKSRQINFQRDVQPILQTHCNRCHGQKNQEASLALNTRADFLGVADSDEPIVTPGDASTSLLLSRVTDDSAGDIMPLDGAALSEREILTLRTWIEQGAVMPEHVTPAQHWAYAAPKVDQQLLAQSTQTHPVDLFVAQQLKAMDLSANPPADPRTIARRVSLALTGLPATIEQAEQFANDPSEKNYERLVDELLASNAFGVHWARHWLDLARYADSNGFQADQLRDSWAYRDWVVNALNEDKPFDRFVTEQLAGDLLPDADEQTRIATGFHRTPTCNVEAGVHPEANRVQQVFDRVNTTGTVFLGTTMECAQCHDHKYDPFTQKDYYQLFAYFNNTPLEVKNTSGVTWDFYGPTMPLPLSAPQANQHEALTAERQALQQQRQKRLQERSLDAWITDTKRRLQQYDSPRWVSPRPKVTTTGGETHQILDDNSVLISGAIPKKNTVYRFQYNAQEAAVLAVRLDALRHDSLPGKGPGRGDKARTNFVLHELTLRTGGDQPNAASNALQRVTLMPQQASFSQGNYDFANAVDGKLSTAWAIAPQFTKEHWSTYQLAKPLAAGAQQTLVVELDQRYGQGRVLGRPKVSFLIGDPRAPVLPAAITNLLRSEQPLTGKQRQQLQKHFESMDADLAALDQNIAAIDQQLNAIKPPTTLVMIEQERRETFVMQRGDYQSLGGAVEPGPPASLHALPENAPANRLGLAQWLVDPANPLLARVTVNRFWAEIFGRGIVATPEDFGTQSQSPTHPELLDWLALEFQRQDWSVKAVLKTMVMSESFRRDSRQTEQHQQLDANNSYLARGPRFRLPAETIRDNALAVAGLLCQDQDGPPIMPYQPDGIWRAVGRNQPKWKAADDQNRFRRGLYVVWKRGAPYPNFVAFDAPDRAACTVKRPRTNTPLQALALLNDRVYAEVSIGLAARMMREAASQSPDAIASYGFQLATLQTPTSQIRDALLRLYQSERERIATDEKLAKQRLSIVPAPMKGTLEGLDQRELAAWYAVASVLLNLDVTITQN</sequence>
<dbReference type="Pfam" id="PF07587">
    <property type="entry name" value="PSD1"/>
    <property type="match status" value="1"/>
</dbReference>
<dbReference type="InterPro" id="IPR011429">
    <property type="entry name" value="Cyt_c_Planctomycete-type"/>
</dbReference>
<proteinExistence type="predicted"/>
<organism evidence="4 5">
    <name type="scientific">Stieleria bergensis</name>
    <dbReference type="NCBI Taxonomy" id="2528025"/>
    <lineage>
        <taxon>Bacteria</taxon>
        <taxon>Pseudomonadati</taxon>
        <taxon>Planctomycetota</taxon>
        <taxon>Planctomycetia</taxon>
        <taxon>Pirellulales</taxon>
        <taxon>Pirellulaceae</taxon>
        <taxon>Stieleria</taxon>
    </lineage>
</organism>
<dbReference type="RefSeq" id="WP_419187559.1">
    <property type="nucleotide sequence ID" value="NZ_CP036272.1"/>
</dbReference>
<evidence type="ECO:0000259" key="3">
    <source>
        <dbReference type="Pfam" id="PF07635"/>
    </source>
</evidence>
<dbReference type="GO" id="GO:0009055">
    <property type="term" value="F:electron transfer activity"/>
    <property type="evidence" value="ECO:0007669"/>
    <property type="project" value="InterPro"/>
</dbReference>
<feature type="domain" description="Cytochrome C Planctomycete-type" evidence="3">
    <location>
        <begin position="70"/>
        <end position="126"/>
    </location>
</feature>
<accession>A0A517SYT4</accession>
<gene>
    <name evidence="4" type="ORF">SV7mr_38430</name>
</gene>
<keyword evidence="5" id="KW-1185">Reference proteome</keyword>
<dbReference type="Proteomes" id="UP000315003">
    <property type="component" value="Chromosome"/>
</dbReference>
<dbReference type="Pfam" id="PF07583">
    <property type="entry name" value="PSCyt2"/>
    <property type="match status" value="1"/>
</dbReference>
<dbReference type="Pfam" id="PF07635">
    <property type="entry name" value="PSCyt1"/>
    <property type="match status" value="1"/>
</dbReference>